<dbReference type="Pfam" id="PF01497">
    <property type="entry name" value="Peripla_BP_2"/>
    <property type="match status" value="1"/>
</dbReference>
<feature type="signal peptide" evidence="3">
    <location>
        <begin position="1"/>
        <end position="18"/>
    </location>
</feature>
<evidence type="ECO:0000256" key="3">
    <source>
        <dbReference type="SAM" id="SignalP"/>
    </source>
</evidence>
<keyword evidence="3" id="KW-0732">Signal</keyword>
<proteinExistence type="inferred from homology"/>
<protein>
    <submittedName>
        <fullName evidence="5">Iron complex transport system substrate-binding protein</fullName>
    </submittedName>
</protein>
<evidence type="ECO:0000256" key="2">
    <source>
        <dbReference type="SAM" id="MobiDB-lite"/>
    </source>
</evidence>
<dbReference type="EMBL" id="SMGQ01000013">
    <property type="protein sequence ID" value="TCK92813.1"/>
    <property type="molecule type" value="Genomic_DNA"/>
</dbReference>
<dbReference type="Proteomes" id="UP000294545">
    <property type="component" value="Unassembled WGS sequence"/>
</dbReference>
<dbReference type="InterPro" id="IPR050902">
    <property type="entry name" value="ABC_Transporter_SBP"/>
</dbReference>
<evidence type="ECO:0000313" key="5">
    <source>
        <dbReference type="EMBL" id="TCK92813.1"/>
    </source>
</evidence>
<organism evidence="5 6">
    <name type="scientific">Natranaerovirga hydrolytica</name>
    <dbReference type="NCBI Taxonomy" id="680378"/>
    <lineage>
        <taxon>Bacteria</taxon>
        <taxon>Bacillati</taxon>
        <taxon>Bacillota</taxon>
        <taxon>Clostridia</taxon>
        <taxon>Lachnospirales</taxon>
        <taxon>Natranaerovirgaceae</taxon>
        <taxon>Natranaerovirga</taxon>
    </lineage>
</organism>
<evidence type="ECO:0000256" key="1">
    <source>
        <dbReference type="ARBA" id="ARBA00008814"/>
    </source>
</evidence>
<keyword evidence="6" id="KW-1185">Reference proteome</keyword>
<feature type="domain" description="Fe/B12 periplasmic-binding" evidence="4">
    <location>
        <begin position="59"/>
        <end position="315"/>
    </location>
</feature>
<dbReference type="GO" id="GO:0071281">
    <property type="term" value="P:cellular response to iron ion"/>
    <property type="evidence" value="ECO:0007669"/>
    <property type="project" value="TreeGrafter"/>
</dbReference>
<dbReference type="PANTHER" id="PTHR30535:SF36">
    <property type="entry name" value="HIGH-AFFINITY HEME UPTAKE SYSTEM PROTEIN ISDE"/>
    <property type="match status" value="1"/>
</dbReference>
<feature type="chain" id="PRO_5039166285" evidence="3">
    <location>
        <begin position="19"/>
        <end position="315"/>
    </location>
</feature>
<dbReference type="PANTHER" id="PTHR30535">
    <property type="entry name" value="VITAMIN B12-BINDING PROTEIN"/>
    <property type="match status" value="1"/>
</dbReference>
<gene>
    <name evidence="5" type="ORF">EDC19_1968</name>
</gene>
<name>A0A4R1MSB5_9FIRM</name>
<dbReference type="InterPro" id="IPR002491">
    <property type="entry name" value="ABC_transptr_periplasmic_BD"/>
</dbReference>
<feature type="region of interest" description="Disordered" evidence="2">
    <location>
        <begin position="28"/>
        <end position="54"/>
    </location>
</feature>
<dbReference type="Gene3D" id="3.40.50.1980">
    <property type="entry name" value="Nitrogenase molybdenum iron protein domain"/>
    <property type="match status" value="2"/>
</dbReference>
<evidence type="ECO:0000313" key="6">
    <source>
        <dbReference type="Proteomes" id="UP000294545"/>
    </source>
</evidence>
<accession>A0A4R1MSB5</accession>
<sequence length="315" mass="34514">MKKLMLILVCVMSFSAILVGCGDNKEESEAISDNIGGQEEHSPSDQEDDEDTEDQESIRVIAGTVASAEFLDLLDITPVGVATTDKELPSRYDDVPRIGTPMDPNLEQIVSLAPDIYISDNNLKESIDSLLEGHQIQTLFLTNNAYEDVMNNFTELGDFFNQTEIASELVTQMENVESETLEAVEGQDAPRVLVVFGTPESFMLATDRSYAGSLVKKLGGINVTDEIEIANPGPYVPFSEETVAELNPDVILRLSHAAPEATKAAFDREFASGFWVNLDAVQEGNVYDLDSEIFGVTANVKAKEALQLMAEMLYQ</sequence>
<comment type="similarity">
    <text evidence="1">Belongs to the bacterial solute-binding protein 8 family.</text>
</comment>
<feature type="compositionally biased region" description="Acidic residues" evidence="2">
    <location>
        <begin position="45"/>
        <end position="54"/>
    </location>
</feature>
<dbReference type="PROSITE" id="PS50983">
    <property type="entry name" value="FE_B12_PBP"/>
    <property type="match status" value="1"/>
</dbReference>
<dbReference type="PROSITE" id="PS51257">
    <property type="entry name" value="PROKAR_LIPOPROTEIN"/>
    <property type="match status" value="1"/>
</dbReference>
<comment type="caution">
    <text evidence="5">The sequence shown here is derived from an EMBL/GenBank/DDBJ whole genome shotgun (WGS) entry which is preliminary data.</text>
</comment>
<dbReference type="SUPFAM" id="SSF53807">
    <property type="entry name" value="Helical backbone' metal receptor"/>
    <property type="match status" value="1"/>
</dbReference>
<reference evidence="5 6" key="1">
    <citation type="submission" date="2019-03" db="EMBL/GenBank/DDBJ databases">
        <title>Genomic Encyclopedia of Type Strains, Phase IV (KMG-IV): sequencing the most valuable type-strain genomes for metagenomic binning, comparative biology and taxonomic classification.</title>
        <authorList>
            <person name="Goeker M."/>
        </authorList>
    </citation>
    <scope>NUCLEOTIDE SEQUENCE [LARGE SCALE GENOMIC DNA]</scope>
    <source>
        <strain evidence="5 6">DSM 24176</strain>
    </source>
</reference>
<evidence type="ECO:0000259" key="4">
    <source>
        <dbReference type="PROSITE" id="PS50983"/>
    </source>
</evidence>
<dbReference type="RefSeq" id="WP_243117028.1">
    <property type="nucleotide sequence ID" value="NZ_SMGQ01000013.1"/>
</dbReference>
<dbReference type="AlphaFoldDB" id="A0A4R1MSB5"/>